<feature type="binding site" evidence="9">
    <location>
        <position position="129"/>
    </location>
    <ligand>
        <name>L-histidine</name>
        <dbReference type="ChEBI" id="CHEBI:57595"/>
    </ligand>
</feature>
<dbReference type="Gene3D" id="3.30.930.10">
    <property type="entry name" value="Bira Bifunctional Protein, Domain 2"/>
    <property type="match status" value="1"/>
</dbReference>
<comment type="miscellaneous">
    <text evidence="8">This function is generally fulfilled by the C-terminal part of HisG, which is missing in some bacteria such as this one.</text>
</comment>
<comment type="function">
    <text evidence="7 8">Required for the first step of histidine biosynthesis. May allow the feedback regulation of ATP phosphoribosyltransferase activity by histidine.</text>
</comment>
<evidence type="ECO:0000256" key="2">
    <source>
        <dbReference type="ARBA" id="ARBA00004667"/>
    </source>
</evidence>
<keyword evidence="8" id="KW-0028">Amino-acid biosynthesis</keyword>
<dbReference type="NCBIfam" id="TIGR00443">
    <property type="entry name" value="hisZ_biosyn_reg"/>
    <property type="match status" value="1"/>
</dbReference>
<accession>A0A6B8RDY2</accession>
<dbReference type="UniPathway" id="UPA00031">
    <property type="reaction ID" value="UER00006"/>
</dbReference>
<feature type="binding site" evidence="9">
    <location>
        <position position="111"/>
    </location>
    <ligand>
        <name>L-histidine</name>
        <dbReference type="ChEBI" id="CHEBI:57595"/>
    </ligand>
</feature>
<feature type="domain" description="Aminoacyl-transfer RNA synthetases class-II family profile" evidence="10">
    <location>
        <begin position="25"/>
        <end position="333"/>
    </location>
</feature>
<evidence type="ECO:0000256" key="4">
    <source>
        <dbReference type="ARBA" id="ARBA00011496"/>
    </source>
</evidence>
<dbReference type="Proteomes" id="UP000426246">
    <property type="component" value="Chromosome"/>
</dbReference>
<dbReference type="InterPro" id="IPR004517">
    <property type="entry name" value="HisZ"/>
</dbReference>
<reference evidence="12" key="1">
    <citation type="submission" date="2018-11" db="EMBL/GenBank/DDBJ databases">
        <title>Complete genome sequence of Paenibacillus sp. ML311-T8.</title>
        <authorList>
            <person name="Nam Y.-D."/>
            <person name="Kang J."/>
            <person name="Chung W.-H."/>
            <person name="Park Y.S."/>
        </authorList>
    </citation>
    <scope>NUCLEOTIDE SEQUENCE [LARGE SCALE GENOMIC DNA]</scope>
    <source>
        <strain evidence="12">ML311-T8</strain>
    </source>
</reference>
<dbReference type="AlphaFoldDB" id="A0A6B8RDY2"/>
<dbReference type="InterPro" id="IPR045864">
    <property type="entry name" value="aa-tRNA-synth_II/BPL/LPL"/>
</dbReference>
<dbReference type="RefSeq" id="WP_155698749.1">
    <property type="nucleotide sequence ID" value="NZ_CP034235.1"/>
</dbReference>
<evidence type="ECO:0000313" key="12">
    <source>
        <dbReference type="Proteomes" id="UP000426246"/>
    </source>
</evidence>
<dbReference type="Pfam" id="PF13393">
    <property type="entry name" value="tRNA-synt_His"/>
    <property type="match status" value="1"/>
</dbReference>
<evidence type="ECO:0000256" key="1">
    <source>
        <dbReference type="ARBA" id="ARBA00004496"/>
    </source>
</evidence>
<comment type="similarity">
    <text evidence="3 8">Belongs to the class-II aminoacyl-tRNA synthetase family. HisZ subfamily.</text>
</comment>
<dbReference type="GO" id="GO:0004821">
    <property type="term" value="F:histidine-tRNA ligase activity"/>
    <property type="evidence" value="ECO:0007669"/>
    <property type="project" value="TreeGrafter"/>
</dbReference>
<dbReference type="GO" id="GO:0140096">
    <property type="term" value="F:catalytic activity, acting on a protein"/>
    <property type="evidence" value="ECO:0007669"/>
    <property type="project" value="UniProtKB-ARBA"/>
</dbReference>
<dbReference type="PROSITE" id="PS50862">
    <property type="entry name" value="AA_TRNA_LIGASE_II"/>
    <property type="match status" value="1"/>
</dbReference>
<dbReference type="GO" id="GO:0016757">
    <property type="term" value="F:glycosyltransferase activity"/>
    <property type="evidence" value="ECO:0007669"/>
    <property type="project" value="UniProtKB-KW"/>
</dbReference>
<evidence type="ECO:0000256" key="5">
    <source>
        <dbReference type="ARBA" id="ARBA00020397"/>
    </source>
</evidence>
<dbReference type="HAMAP" id="MF_00125">
    <property type="entry name" value="HisZ"/>
    <property type="match status" value="1"/>
</dbReference>
<dbReference type="SUPFAM" id="SSF55681">
    <property type="entry name" value="Class II aaRS and biotin synthetases"/>
    <property type="match status" value="1"/>
</dbReference>
<keyword evidence="8" id="KW-0368">Histidine biosynthesis</keyword>
<proteinExistence type="inferred from homology"/>
<dbReference type="EMBL" id="CP034235">
    <property type="protein sequence ID" value="QGQ93753.1"/>
    <property type="molecule type" value="Genomic_DNA"/>
</dbReference>
<dbReference type="PANTHER" id="PTHR43707">
    <property type="entry name" value="HISTIDYL-TRNA SYNTHETASE"/>
    <property type="match status" value="1"/>
</dbReference>
<evidence type="ECO:0000313" key="11">
    <source>
        <dbReference type="EMBL" id="QGQ93753.1"/>
    </source>
</evidence>
<dbReference type="NCBIfam" id="NF008941">
    <property type="entry name" value="PRK12292.2-4"/>
    <property type="match status" value="1"/>
</dbReference>
<evidence type="ECO:0000256" key="6">
    <source>
        <dbReference type="ARBA" id="ARBA00022490"/>
    </source>
</evidence>
<sequence length="399" mass="44672">MSKPKVFEKPTGLKDYLPGAVAKLRKIENRVLDCMDKWGYSQIITPTLEFYDTVGVASSTLDRKLFKLLDQNGRTLVLRSDMTAPIARVVASLLKEESFPLRLSYHANVFRAFEAEAGRESEFFQTGVELVGDGSSEADAEVIALAIAALQAAGVKKFKIAVGHVGFLNGLLHEILGDCLEEQLALKEFLLNRDYVGYRRWIQTNLTNKKHIEELEGLLRLRGGEEICAQAKLVTPNHLAQASVQHLCEIWDVLEAYGVSEHVLIDLTMIGDFSYYTGMTFEGYAADLGFPVCSGGRYDNLLTQFGRPAPATGFALKTTRIMEVIDKEASDEPYRILVLYDLAHREEALKHANEMRSRVGVRVETQRVQTESEVEAIELKAEGSYLFHGRVYEDIVPFV</sequence>
<dbReference type="PANTHER" id="PTHR43707:SF1">
    <property type="entry name" value="HISTIDINE--TRNA LIGASE, MITOCHONDRIAL-RELATED"/>
    <property type="match status" value="1"/>
</dbReference>
<dbReference type="GO" id="GO:0006427">
    <property type="term" value="P:histidyl-tRNA aminoacylation"/>
    <property type="evidence" value="ECO:0007669"/>
    <property type="project" value="TreeGrafter"/>
</dbReference>
<feature type="binding site" evidence="9">
    <location>
        <position position="125"/>
    </location>
    <ligand>
        <name>L-histidine</name>
        <dbReference type="ChEBI" id="CHEBI:57595"/>
    </ligand>
</feature>
<dbReference type="GO" id="GO:0000105">
    <property type="term" value="P:L-histidine biosynthetic process"/>
    <property type="evidence" value="ECO:0007669"/>
    <property type="project" value="UniProtKB-UniRule"/>
</dbReference>
<dbReference type="GO" id="GO:0005737">
    <property type="term" value="C:cytoplasm"/>
    <property type="evidence" value="ECO:0007669"/>
    <property type="project" value="UniProtKB-SubCell"/>
</dbReference>
<comment type="subcellular location">
    <subcellularLocation>
        <location evidence="1 8">Cytoplasm</location>
    </subcellularLocation>
</comment>
<evidence type="ECO:0000256" key="7">
    <source>
        <dbReference type="ARBA" id="ARBA00025246"/>
    </source>
</evidence>
<evidence type="ECO:0000259" key="10">
    <source>
        <dbReference type="PROSITE" id="PS50862"/>
    </source>
</evidence>
<dbReference type="InterPro" id="IPR006195">
    <property type="entry name" value="aa-tRNA-synth_II"/>
</dbReference>
<comment type="pathway">
    <text evidence="2 8">Amino-acid biosynthesis; L-histidine biosynthesis; L-histidine from 5-phospho-alpha-D-ribose 1-diphosphate: step 1/9.</text>
</comment>
<name>A0A6B8RDY2_9BACL</name>
<organism evidence="11 12">
    <name type="scientific">Paenibacillus psychroresistens</name>
    <dbReference type="NCBI Taxonomy" id="1778678"/>
    <lineage>
        <taxon>Bacteria</taxon>
        <taxon>Bacillati</taxon>
        <taxon>Bacillota</taxon>
        <taxon>Bacilli</taxon>
        <taxon>Bacillales</taxon>
        <taxon>Paenibacillaceae</taxon>
        <taxon>Paenibacillus</taxon>
    </lineage>
</organism>
<protein>
    <recommendedName>
        <fullName evidence="5 8">ATP phosphoribosyltransferase regulatory subunit</fullName>
    </recommendedName>
</protein>
<dbReference type="InterPro" id="IPR004516">
    <property type="entry name" value="HisRS/HisZ"/>
</dbReference>
<dbReference type="CDD" id="cd00773">
    <property type="entry name" value="HisRS-like_core"/>
    <property type="match status" value="1"/>
</dbReference>
<evidence type="ECO:0000256" key="9">
    <source>
        <dbReference type="PIRSR" id="PIRSR001549-1"/>
    </source>
</evidence>
<evidence type="ECO:0000256" key="3">
    <source>
        <dbReference type="ARBA" id="ARBA00005539"/>
    </source>
</evidence>
<dbReference type="OrthoDB" id="9800814at2"/>
<feature type="binding site" evidence="9">
    <location>
        <begin position="275"/>
        <end position="276"/>
    </location>
    <ligand>
        <name>L-histidine</name>
        <dbReference type="ChEBI" id="CHEBI:57595"/>
    </ligand>
</feature>
<keyword evidence="11" id="KW-0808">Transferase</keyword>
<evidence type="ECO:0000256" key="8">
    <source>
        <dbReference type="HAMAP-Rule" id="MF_00125"/>
    </source>
</evidence>
<gene>
    <name evidence="8" type="primary">hisZ</name>
    <name evidence="11" type="ORF">EHS13_01935</name>
</gene>
<dbReference type="PIRSF" id="PIRSF001549">
    <property type="entry name" value="His-tRNA_synth"/>
    <property type="match status" value="1"/>
</dbReference>
<comment type="subunit">
    <text evidence="4 8">Heteromultimer composed of HisG and HisZ subunits.</text>
</comment>
<dbReference type="KEGG" id="ppsc:EHS13_01935"/>
<keyword evidence="11" id="KW-0328">Glycosyltransferase</keyword>
<keyword evidence="6 8" id="KW-0963">Cytoplasm</keyword>
<keyword evidence="12" id="KW-1185">Reference proteome</keyword>
<feature type="binding site" evidence="9">
    <location>
        <begin position="81"/>
        <end position="83"/>
    </location>
    <ligand>
        <name>L-histidine</name>
        <dbReference type="ChEBI" id="CHEBI:57595"/>
    </ligand>
</feature>
<dbReference type="InterPro" id="IPR041715">
    <property type="entry name" value="HisRS-like_core"/>
</dbReference>